<proteinExistence type="predicted"/>
<dbReference type="RefSeq" id="WP_142870540.1">
    <property type="nucleotide sequence ID" value="NZ_CP045503.2"/>
</dbReference>
<dbReference type="EMBL" id="CP045503">
    <property type="protein sequence ID" value="QPG59186.1"/>
    <property type="molecule type" value="Genomic_DNA"/>
</dbReference>
<reference evidence="1" key="1">
    <citation type="submission" date="2021-07" db="EMBL/GenBank/DDBJ databases">
        <title>Shewanella sp. YLB-07 whole genome sequence.</title>
        <authorList>
            <person name="Yu L."/>
        </authorList>
    </citation>
    <scope>NUCLEOTIDE SEQUENCE</scope>
    <source>
        <strain evidence="1">YLB-08</strain>
    </source>
</reference>
<protein>
    <submittedName>
        <fullName evidence="1">Uncharacterized protein</fullName>
    </submittedName>
</protein>
<name>A0ABX6V9S7_9GAMM</name>
<evidence type="ECO:0000313" key="1">
    <source>
        <dbReference type="EMBL" id="QPG59186.1"/>
    </source>
</evidence>
<organism evidence="1 2">
    <name type="scientific">Shewanella eurypsychrophilus</name>
    <dbReference type="NCBI Taxonomy" id="2593656"/>
    <lineage>
        <taxon>Bacteria</taxon>
        <taxon>Pseudomonadati</taxon>
        <taxon>Pseudomonadota</taxon>
        <taxon>Gammaproteobacteria</taxon>
        <taxon>Alteromonadales</taxon>
        <taxon>Shewanellaceae</taxon>
        <taxon>Shewanella</taxon>
    </lineage>
</organism>
<evidence type="ECO:0000313" key="2">
    <source>
        <dbReference type="Proteomes" id="UP000316416"/>
    </source>
</evidence>
<keyword evidence="2" id="KW-1185">Reference proteome</keyword>
<sequence length="165" mass="18509">MLAYLRFGLILFFIGGIFSSPVSASFSDGVKVSQSKVNHTVQDAQSDTRSVERLISLATSPQAESDSRGLKQTTFSAQDSDIPKFVPLIPQRLISFAHHEQLNRKPDYRLAFEFTAPLSPSFAIGYRIDFASTLNWALQVNQNTNRLSGWKESNLLYRFSQTRSA</sequence>
<dbReference type="Proteomes" id="UP000316416">
    <property type="component" value="Chromosome"/>
</dbReference>
<accession>A0ABX6V9S7</accession>
<gene>
    <name evidence="1" type="ORF">FM038_018595</name>
</gene>